<name>A0A804HVW2_MUSAM</name>
<proteinExistence type="predicted"/>
<protein>
    <submittedName>
        <fullName evidence="1">(wild Malaysian banana) hypothetical protein</fullName>
    </submittedName>
</protein>
<dbReference type="EMBL" id="HG996466">
    <property type="protein sequence ID" value="CAG1859974.1"/>
    <property type="molecule type" value="Genomic_DNA"/>
</dbReference>
<evidence type="ECO:0000313" key="3">
    <source>
        <dbReference type="Proteomes" id="UP000012960"/>
    </source>
</evidence>
<sequence>MDEIVLLPFPLQILLQNAILRCSSTLELCSLIEPCQDHVLPLCFKAVRPSFQHLHHCC</sequence>
<reference evidence="2" key="2">
    <citation type="submission" date="2021-05" db="UniProtKB">
        <authorList>
            <consortium name="EnsemblPlants"/>
        </authorList>
    </citation>
    <scope>IDENTIFICATION</scope>
    <source>
        <strain evidence="2">subsp. malaccensis</strain>
    </source>
</reference>
<dbReference type="EnsemblPlants" id="Ma01_t19100.1">
    <property type="protein sequence ID" value="Ma01_p19100.1"/>
    <property type="gene ID" value="Ma01_g19100"/>
</dbReference>
<dbReference type="AlphaFoldDB" id="A0A804HVW2"/>
<keyword evidence="3" id="KW-1185">Reference proteome</keyword>
<dbReference type="Proteomes" id="UP000012960">
    <property type="component" value="Unplaced"/>
</dbReference>
<reference evidence="1" key="1">
    <citation type="submission" date="2021-03" db="EMBL/GenBank/DDBJ databases">
        <authorList>
            <consortium name="Genoscope - CEA"/>
            <person name="William W."/>
        </authorList>
    </citation>
    <scope>NUCLEOTIDE SEQUENCE</scope>
    <source>
        <strain evidence="1">Doubled-haploid Pahang</strain>
    </source>
</reference>
<dbReference type="InParanoid" id="A0A804HVW2"/>
<accession>A0A804HVW2</accession>
<evidence type="ECO:0000313" key="2">
    <source>
        <dbReference type="EnsemblPlants" id="Ma01_p19100.1"/>
    </source>
</evidence>
<dbReference type="Gramene" id="Ma01_t19100.1">
    <property type="protein sequence ID" value="Ma01_p19100.1"/>
    <property type="gene ID" value="Ma01_g19100"/>
</dbReference>
<evidence type="ECO:0000313" key="1">
    <source>
        <dbReference type="EMBL" id="CAG1859974.1"/>
    </source>
</evidence>
<gene>
    <name evidence="1" type="ORF">GSMUA_302700.1</name>
</gene>
<organism evidence="2 3">
    <name type="scientific">Musa acuminata subsp. malaccensis</name>
    <name type="common">Wild banana</name>
    <name type="synonym">Musa malaccensis</name>
    <dbReference type="NCBI Taxonomy" id="214687"/>
    <lineage>
        <taxon>Eukaryota</taxon>
        <taxon>Viridiplantae</taxon>
        <taxon>Streptophyta</taxon>
        <taxon>Embryophyta</taxon>
        <taxon>Tracheophyta</taxon>
        <taxon>Spermatophyta</taxon>
        <taxon>Magnoliopsida</taxon>
        <taxon>Liliopsida</taxon>
        <taxon>Zingiberales</taxon>
        <taxon>Musaceae</taxon>
        <taxon>Musa</taxon>
    </lineage>
</organism>